<name>A0A4P9X6Y2_9FUNG</name>
<evidence type="ECO:0000313" key="2">
    <source>
        <dbReference type="EMBL" id="RKP00977.1"/>
    </source>
</evidence>
<dbReference type="EMBL" id="ML014190">
    <property type="protein sequence ID" value="RKP00977.1"/>
    <property type="molecule type" value="Genomic_DNA"/>
</dbReference>
<dbReference type="STRING" id="1555241.A0A4P9X6Y2"/>
<sequence length="96" mass="11360">EDMSQYTCSINSLFNQFQLCFTPIPQVKQWYRHGTYRSCKKEREELMFCVGLTGKPKAEQQRRIKERQDAQRHLKMTQRPSQAVWALRTAPPPGFP</sequence>
<reference evidence="3" key="1">
    <citation type="journal article" date="2018" name="Nat. Microbiol.">
        <title>Leveraging single-cell genomics to expand the fungal tree of life.</title>
        <authorList>
            <person name="Ahrendt S.R."/>
            <person name="Quandt C.A."/>
            <person name="Ciobanu D."/>
            <person name="Clum A."/>
            <person name="Salamov A."/>
            <person name="Andreopoulos B."/>
            <person name="Cheng J.F."/>
            <person name="Woyke T."/>
            <person name="Pelin A."/>
            <person name="Henrissat B."/>
            <person name="Reynolds N.K."/>
            <person name="Benny G.L."/>
            <person name="Smith M.E."/>
            <person name="James T.Y."/>
            <person name="Grigoriev I.V."/>
        </authorList>
    </citation>
    <scope>NUCLEOTIDE SEQUENCE [LARGE SCALE GENOMIC DNA]</scope>
    <source>
        <strain evidence="3">ATCC 52028</strain>
    </source>
</reference>
<dbReference type="OrthoDB" id="2017405at2759"/>
<dbReference type="InterPro" id="IPR021475">
    <property type="entry name" value="Pants/Emi1-like"/>
</dbReference>
<protein>
    <submittedName>
        <fullName evidence="2">Uncharacterized protein</fullName>
    </submittedName>
</protein>
<evidence type="ECO:0000256" key="1">
    <source>
        <dbReference type="SAM" id="MobiDB-lite"/>
    </source>
</evidence>
<dbReference type="AlphaFoldDB" id="A0A4P9X6Y2"/>
<organism evidence="2 3">
    <name type="scientific">Caulochytrium protostelioides</name>
    <dbReference type="NCBI Taxonomy" id="1555241"/>
    <lineage>
        <taxon>Eukaryota</taxon>
        <taxon>Fungi</taxon>
        <taxon>Fungi incertae sedis</taxon>
        <taxon>Chytridiomycota</taxon>
        <taxon>Chytridiomycota incertae sedis</taxon>
        <taxon>Chytridiomycetes</taxon>
        <taxon>Caulochytriales</taxon>
        <taxon>Caulochytriaceae</taxon>
        <taxon>Caulochytrium</taxon>
    </lineage>
</organism>
<dbReference type="PANTHER" id="PTHR28052">
    <property type="entry name" value="UPF0545 PROTEIN C22ORF39"/>
    <property type="match status" value="1"/>
</dbReference>
<evidence type="ECO:0000313" key="3">
    <source>
        <dbReference type="Proteomes" id="UP000274922"/>
    </source>
</evidence>
<proteinExistence type="predicted"/>
<dbReference type="Proteomes" id="UP000274922">
    <property type="component" value="Unassembled WGS sequence"/>
</dbReference>
<feature type="non-terminal residue" evidence="2">
    <location>
        <position position="1"/>
    </location>
</feature>
<dbReference type="Pfam" id="PF11326">
    <property type="entry name" value="PANTS-like"/>
    <property type="match status" value="1"/>
</dbReference>
<gene>
    <name evidence="2" type="ORF">CXG81DRAFT_3885</name>
</gene>
<dbReference type="PANTHER" id="PTHR28052:SF1">
    <property type="entry name" value="UPF0545 PROTEIN C22ORF39"/>
    <property type="match status" value="1"/>
</dbReference>
<feature type="region of interest" description="Disordered" evidence="1">
    <location>
        <begin position="68"/>
        <end position="96"/>
    </location>
</feature>
<accession>A0A4P9X6Y2</accession>
<feature type="non-terminal residue" evidence="2">
    <location>
        <position position="96"/>
    </location>
</feature>
<keyword evidence="3" id="KW-1185">Reference proteome</keyword>